<evidence type="ECO:0000256" key="2">
    <source>
        <dbReference type="ARBA" id="ARBA00022737"/>
    </source>
</evidence>
<dbReference type="PANTHER" id="PTHR46122:SF7">
    <property type="entry name" value="GALACTOSE OXIDASE_KELCH REPEAT SUPERFAMILY PROTEIN"/>
    <property type="match status" value="1"/>
</dbReference>
<keyword evidence="4" id="KW-1185">Reference proteome</keyword>
<proteinExistence type="predicted"/>
<dbReference type="PANTHER" id="PTHR46122">
    <property type="entry name" value="GALACTOSE OXIDASE/KELCH REPEAT PROTEIN-RELATED"/>
    <property type="match status" value="1"/>
</dbReference>
<protein>
    <submittedName>
        <fullName evidence="3">F-box/kelch-repeat protein</fullName>
    </submittedName>
</protein>
<comment type="caution">
    <text evidence="3">The sequence shown here is derived from an EMBL/GenBank/DDBJ whole genome shotgun (WGS) entry which is preliminary data.</text>
</comment>
<dbReference type="EMBL" id="JBANAX010000185">
    <property type="protein sequence ID" value="KAL1219288.1"/>
    <property type="molecule type" value="Genomic_DNA"/>
</dbReference>
<accession>A0ABD1BQ69</accession>
<dbReference type="InterPro" id="IPR015915">
    <property type="entry name" value="Kelch-typ_b-propeller"/>
</dbReference>
<evidence type="ECO:0000313" key="4">
    <source>
        <dbReference type="Proteomes" id="UP001558713"/>
    </source>
</evidence>
<keyword evidence="1" id="KW-0880">Kelch repeat</keyword>
<keyword evidence="2" id="KW-0677">Repeat</keyword>
<evidence type="ECO:0000256" key="1">
    <source>
        <dbReference type="ARBA" id="ARBA00022441"/>
    </source>
</evidence>
<dbReference type="SUPFAM" id="SSF117281">
    <property type="entry name" value="Kelch motif"/>
    <property type="match status" value="1"/>
</dbReference>
<evidence type="ECO:0000313" key="3">
    <source>
        <dbReference type="EMBL" id="KAL1219288.1"/>
    </source>
</evidence>
<name>A0ABD1BQ69_CARAN</name>
<dbReference type="InterPro" id="IPR052439">
    <property type="entry name" value="F-box/Kelch-repeat"/>
</dbReference>
<dbReference type="AlphaFoldDB" id="A0ABD1BQ69"/>
<dbReference type="Proteomes" id="UP001558713">
    <property type="component" value="Unassembled WGS sequence"/>
</dbReference>
<gene>
    <name evidence="3" type="ORF">V5N11_028910</name>
</gene>
<sequence>MTDSWKLVPGPDMLKDMNFMSPQFMPVIAVVNDNLYLLEIWSSEVRVYDIHANVWKKLGVVPVKVNAALGWGITFNSVVIRASSSNQSWKMTMSVYTCCPSPNMEELIWEEHKHCCDGFQLNPFIRNCSVMFV</sequence>
<reference evidence="3 4" key="1">
    <citation type="submission" date="2024-04" db="EMBL/GenBank/DDBJ databases">
        <title>Genome assembly C_amara_ONT_v2.</title>
        <authorList>
            <person name="Yant L."/>
            <person name="Moore C."/>
            <person name="Slenker M."/>
        </authorList>
    </citation>
    <scope>NUCLEOTIDE SEQUENCE [LARGE SCALE GENOMIC DNA]</scope>
    <source>
        <tissue evidence="3">Leaf</tissue>
    </source>
</reference>
<organism evidence="3 4">
    <name type="scientific">Cardamine amara subsp. amara</name>
    <dbReference type="NCBI Taxonomy" id="228776"/>
    <lineage>
        <taxon>Eukaryota</taxon>
        <taxon>Viridiplantae</taxon>
        <taxon>Streptophyta</taxon>
        <taxon>Embryophyta</taxon>
        <taxon>Tracheophyta</taxon>
        <taxon>Spermatophyta</taxon>
        <taxon>Magnoliopsida</taxon>
        <taxon>eudicotyledons</taxon>
        <taxon>Gunneridae</taxon>
        <taxon>Pentapetalae</taxon>
        <taxon>rosids</taxon>
        <taxon>malvids</taxon>
        <taxon>Brassicales</taxon>
        <taxon>Brassicaceae</taxon>
        <taxon>Cardamineae</taxon>
        <taxon>Cardamine</taxon>
    </lineage>
</organism>